<protein>
    <submittedName>
        <fullName evidence="2">Uncharacterized protein</fullName>
    </submittedName>
</protein>
<feature type="transmembrane region" description="Helical" evidence="1">
    <location>
        <begin position="36"/>
        <end position="56"/>
    </location>
</feature>
<comment type="caution">
    <text evidence="2">The sequence shown here is derived from an EMBL/GenBank/DDBJ whole genome shotgun (WGS) entry which is preliminary data.</text>
</comment>
<reference evidence="2 3" key="1">
    <citation type="journal article" date="2021" name="Hortic Res">
        <title>The domestication of Cucurbita argyrosperma as revealed by the genome of its wild relative.</title>
        <authorList>
            <person name="Barrera-Redondo J."/>
            <person name="Sanchez-de la Vega G."/>
            <person name="Aguirre-Liguori J.A."/>
            <person name="Castellanos-Morales G."/>
            <person name="Gutierrez-Guerrero Y.T."/>
            <person name="Aguirre-Dugua X."/>
            <person name="Aguirre-Planter E."/>
            <person name="Tenaillon M.I."/>
            <person name="Lira-Saade R."/>
            <person name="Eguiarte L.E."/>
        </authorList>
    </citation>
    <scope>NUCLEOTIDE SEQUENCE [LARGE SCALE GENOMIC DNA]</scope>
    <source>
        <strain evidence="2">JBR-2021</strain>
    </source>
</reference>
<keyword evidence="1" id="KW-1133">Transmembrane helix</keyword>
<proteinExistence type="predicted"/>
<dbReference type="EMBL" id="JAGKQH010000013">
    <property type="protein sequence ID" value="KAG6583608.1"/>
    <property type="molecule type" value="Genomic_DNA"/>
</dbReference>
<keyword evidence="1" id="KW-0812">Transmembrane</keyword>
<name>A0AAV6MM62_9ROSI</name>
<gene>
    <name evidence="2" type="ORF">SDJN03_19540</name>
</gene>
<keyword evidence="1" id="KW-0472">Membrane</keyword>
<sequence length="75" mass="8602">MLDRDLEKVCAVLEHDLPQKLRAQAPAVGILQALQTYLIVVSLLLLFPVGLDFYVIQKHSVDHLFSQFFLELRKP</sequence>
<evidence type="ECO:0000313" key="3">
    <source>
        <dbReference type="Proteomes" id="UP000685013"/>
    </source>
</evidence>
<accession>A0AAV6MM62</accession>
<evidence type="ECO:0000313" key="2">
    <source>
        <dbReference type="EMBL" id="KAG6583608.1"/>
    </source>
</evidence>
<keyword evidence="3" id="KW-1185">Reference proteome</keyword>
<feature type="non-terminal residue" evidence="2">
    <location>
        <position position="1"/>
    </location>
</feature>
<dbReference type="AlphaFoldDB" id="A0AAV6MM62"/>
<evidence type="ECO:0000256" key="1">
    <source>
        <dbReference type="SAM" id="Phobius"/>
    </source>
</evidence>
<organism evidence="2 3">
    <name type="scientific">Cucurbita argyrosperma subsp. sororia</name>
    <dbReference type="NCBI Taxonomy" id="37648"/>
    <lineage>
        <taxon>Eukaryota</taxon>
        <taxon>Viridiplantae</taxon>
        <taxon>Streptophyta</taxon>
        <taxon>Embryophyta</taxon>
        <taxon>Tracheophyta</taxon>
        <taxon>Spermatophyta</taxon>
        <taxon>Magnoliopsida</taxon>
        <taxon>eudicotyledons</taxon>
        <taxon>Gunneridae</taxon>
        <taxon>Pentapetalae</taxon>
        <taxon>rosids</taxon>
        <taxon>fabids</taxon>
        <taxon>Cucurbitales</taxon>
        <taxon>Cucurbitaceae</taxon>
        <taxon>Cucurbiteae</taxon>
        <taxon>Cucurbita</taxon>
    </lineage>
</organism>
<dbReference type="Proteomes" id="UP000685013">
    <property type="component" value="Chromosome 13"/>
</dbReference>